<sequence length="227" mass="25540">HCNEINEDIDCEVSVFWKEGFVALQAAINAAIIEVTTNHSAMEELMSVTGKNMKIHSFIGQAGIITDLFIFICIISFSPFTYYASINIARERKRMKGFMTMMGLRDSAFWLSWGLLYAGFISIMAFFLALVIKSVQFVILTGFMVVFTLFLLYGLSLIALAFLMSVLVKKSFLTSLAVFLLTVFLGSLGFTALYRYLPESVEWILSFLSPFAFMLGMAQVRSCLVVY</sequence>
<evidence type="ECO:0000256" key="3">
    <source>
        <dbReference type="ARBA" id="ARBA00022989"/>
    </source>
</evidence>
<protein>
    <submittedName>
        <fullName evidence="8">ATP-binding cassette sub-family A member 8-like</fullName>
    </submittedName>
</protein>
<keyword evidence="7" id="KW-1185">Reference proteome</keyword>
<proteinExistence type="predicted"/>
<evidence type="ECO:0000256" key="4">
    <source>
        <dbReference type="ARBA" id="ARBA00023136"/>
    </source>
</evidence>
<feature type="transmembrane region" description="Helical" evidence="5">
    <location>
        <begin position="138"/>
        <end position="164"/>
    </location>
</feature>
<evidence type="ECO:0000256" key="1">
    <source>
        <dbReference type="ARBA" id="ARBA00004141"/>
    </source>
</evidence>
<reference evidence="8" key="1">
    <citation type="submission" date="2025-08" db="UniProtKB">
        <authorList>
            <consortium name="RefSeq"/>
        </authorList>
    </citation>
    <scope>IDENTIFICATION</scope>
</reference>
<feature type="non-terminal residue" evidence="8">
    <location>
        <position position="1"/>
    </location>
</feature>
<feature type="transmembrane region" description="Helical" evidence="5">
    <location>
        <begin position="203"/>
        <end position="224"/>
    </location>
</feature>
<name>A0ABM0Q472_GALVR</name>
<dbReference type="RefSeq" id="XP_008563163.1">
    <property type="nucleotide sequence ID" value="XM_008564941.1"/>
</dbReference>
<dbReference type="InterPro" id="IPR026082">
    <property type="entry name" value="ABCA"/>
</dbReference>
<evidence type="ECO:0000259" key="6">
    <source>
        <dbReference type="Pfam" id="PF12698"/>
    </source>
</evidence>
<keyword evidence="4 5" id="KW-0472">Membrane</keyword>
<organism evidence="7 8">
    <name type="scientific">Galeopterus variegatus</name>
    <name type="common">Malayan flying lemur</name>
    <name type="synonym">Cynocephalus variegatus</name>
    <dbReference type="NCBI Taxonomy" id="482537"/>
    <lineage>
        <taxon>Eukaryota</taxon>
        <taxon>Metazoa</taxon>
        <taxon>Chordata</taxon>
        <taxon>Craniata</taxon>
        <taxon>Vertebrata</taxon>
        <taxon>Euteleostomi</taxon>
        <taxon>Mammalia</taxon>
        <taxon>Eutheria</taxon>
        <taxon>Euarchontoglires</taxon>
        <taxon>Dermoptera</taxon>
        <taxon>Cynocephalidae</taxon>
        <taxon>Galeopterus</taxon>
    </lineage>
</organism>
<feature type="transmembrane region" description="Helical" evidence="5">
    <location>
        <begin position="176"/>
        <end position="197"/>
    </location>
</feature>
<dbReference type="GeneID" id="103583682"/>
<feature type="transmembrane region" description="Helical" evidence="5">
    <location>
        <begin position="110"/>
        <end position="132"/>
    </location>
</feature>
<keyword evidence="3 5" id="KW-1133">Transmembrane helix</keyword>
<gene>
    <name evidence="8" type="primary">LOC103583682</name>
</gene>
<dbReference type="PANTHER" id="PTHR19229">
    <property type="entry name" value="ATP-BINDING CASSETTE TRANSPORTER SUBFAMILY A ABCA"/>
    <property type="match status" value="1"/>
</dbReference>
<evidence type="ECO:0000256" key="5">
    <source>
        <dbReference type="SAM" id="Phobius"/>
    </source>
</evidence>
<evidence type="ECO:0000256" key="2">
    <source>
        <dbReference type="ARBA" id="ARBA00022692"/>
    </source>
</evidence>
<feature type="domain" description="ABC-2 type transporter transmembrane" evidence="6">
    <location>
        <begin position="24"/>
        <end position="219"/>
    </location>
</feature>
<dbReference type="PANTHER" id="PTHR19229:SF274">
    <property type="entry name" value="ABC-TYPE ORGANIC ANION TRANSPORTER ABCA8"/>
    <property type="match status" value="1"/>
</dbReference>
<dbReference type="InterPro" id="IPR013525">
    <property type="entry name" value="ABC2_TM"/>
</dbReference>
<accession>A0ABM0Q472</accession>
<evidence type="ECO:0000313" key="7">
    <source>
        <dbReference type="Proteomes" id="UP000694923"/>
    </source>
</evidence>
<dbReference type="Pfam" id="PF12698">
    <property type="entry name" value="ABC2_membrane_3"/>
    <property type="match status" value="1"/>
</dbReference>
<dbReference type="Proteomes" id="UP000694923">
    <property type="component" value="Unplaced"/>
</dbReference>
<feature type="transmembrane region" description="Helical" evidence="5">
    <location>
        <begin position="68"/>
        <end position="89"/>
    </location>
</feature>
<keyword evidence="2 5" id="KW-0812">Transmembrane</keyword>
<evidence type="ECO:0000313" key="8">
    <source>
        <dbReference type="RefSeq" id="XP_008563163.1"/>
    </source>
</evidence>
<comment type="subcellular location">
    <subcellularLocation>
        <location evidence="1">Membrane</location>
        <topology evidence="1">Multi-pass membrane protein</topology>
    </subcellularLocation>
</comment>